<sequence length="80" mass="8985">MYFEEKVDPYNIGTLLTSSEYRAFQNRFPPGANEALDVKMEEIAEKLATESLAAATSGSKAQLEPRSAQKWAKRFKKDPS</sequence>
<comment type="caution">
    <text evidence="2">The sequence shown here is derived from an EMBL/GenBank/DDBJ whole genome shotgun (WGS) entry which is preliminary data.</text>
</comment>
<organism evidence="2 3">
    <name type="scientific">Rhizopus oryzae</name>
    <name type="common">Mucormycosis agent</name>
    <name type="synonym">Rhizopus arrhizus var. delemar</name>
    <dbReference type="NCBI Taxonomy" id="64495"/>
    <lineage>
        <taxon>Eukaryota</taxon>
        <taxon>Fungi</taxon>
        <taxon>Fungi incertae sedis</taxon>
        <taxon>Mucoromycota</taxon>
        <taxon>Mucoromycotina</taxon>
        <taxon>Mucoromycetes</taxon>
        <taxon>Mucorales</taxon>
        <taxon>Mucorineae</taxon>
        <taxon>Rhizopodaceae</taxon>
        <taxon>Rhizopus</taxon>
    </lineage>
</organism>
<dbReference type="EMBL" id="JAANIT010001313">
    <property type="protein sequence ID" value="KAG1540977.1"/>
    <property type="molecule type" value="Genomic_DNA"/>
</dbReference>
<protein>
    <submittedName>
        <fullName evidence="2">Uncharacterized protein</fullName>
    </submittedName>
</protein>
<accession>A0A9P6Y7J6</accession>
<evidence type="ECO:0000256" key="1">
    <source>
        <dbReference type="SAM" id="MobiDB-lite"/>
    </source>
</evidence>
<dbReference type="OrthoDB" id="2263590at2759"/>
<evidence type="ECO:0000313" key="2">
    <source>
        <dbReference type="EMBL" id="KAG1540977.1"/>
    </source>
</evidence>
<gene>
    <name evidence="2" type="ORF">G6F51_008190</name>
</gene>
<dbReference type="AlphaFoldDB" id="A0A9P6Y7J6"/>
<dbReference type="Proteomes" id="UP000717996">
    <property type="component" value="Unassembled WGS sequence"/>
</dbReference>
<reference evidence="2" key="1">
    <citation type="journal article" date="2020" name="Microb. Genom.">
        <title>Genetic diversity of clinical and environmental Mucorales isolates obtained from an investigation of mucormycosis cases among solid organ transplant recipients.</title>
        <authorList>
            <person name="Nguyen M.H."/>
            <person name="Kaul D."/>
            <person name="Muto C."/>
            <person name="Cheng S.J."/>
            <person name="Richter R.A."/>
            <person name="Bruno V.M."/>
            <person name="Liu G."/>
            <person name="Beyhan S."/>
            <person name="Sundermann A.J."/>
            <person name="Mounaud S."/>
            <person name="Pasculle A.W."/>
            <person name="Nierman W.C."/>
            <person name="Driscoll E."/>
            <person name="Cumbie R."/>
            <person name="Clancy C.J."/>
            <person name="Dupont C.L."/>
        </authorList>
    </citation>
    <scope>NUCLEOTIDE SEQUENCE</scope>
    <source>
        <strain evidence="2">GL16</strain>
    </source>
</reference>
<evidence type="ECO:0000313" key="3">
    <source>
        <dbReference type="Proteomes" id="UP000717996"/>
    </source>
</evidence>
<proteinExistence type="predicted"/>
<name>A0A9P6Y7J6_RHIOR</name>
<feature type="region of interest" description="Disordered" evidence="1">
    <location>
        <begin position="54"/>
        <end position="80"/>
    </location>
</feature>
<feature type="compositionally biased region" description="Basic residues" evidence="1">
    <location>
        <begin position="71"/>
        <end position="80"/>
    </location>
</feature>